<evidence type="ECO:0000256" key="2">
    <source>
        <dbReference type="ARBA" id="ARBA00022803"/>
    </source>
</evidence>
<evidence type="ECO:0000313" key="3">
    <source>
        <dbReference type="EMBL" id="CAH1791801.1"/>
    </source>
</evidence>
<gene>
    <name evidence="3" type="ORF">OFUS_LOCUS16846</name>
</gene>
<dbReference type="InterPro" id="IPR039663">
    <property type="entry name" value="AIP/AIPL1/TTC9"/>
</dbReference>
<proteinExistence type="predicted"/>
<dbReference type="Gene3D" id="1.25.40.10">
    <property type="entry name" value="Tetratricopeptide repeat domain"/>
    <property type="match status" value="1"/>
</dbReference>
<keyword evidence="4" id="KW-1185">Reference proteome</keyword>
<dbReference type="OrthoDB" id="433738at2759"/>
<dbReference type="AlphaFoldDB" id="A0A8J1XXW1"/>
<organism evidence="3 4">
    <name type="scientific">Owenia fusiformis</name>
    <name type="common">Polychaete worm</name>
    <dbReference type="NCBI Taxonomy" id="6347"/>
    <lineage>
        <taxon>Eukaryota</taxon>
        <taxon>Metazoa</taxon>
        <taxon>Spiralia</taxon>
        <taxon>Lophotrochozoa</taxon>
        <taxon>Annelida</taxon>
        <taxon>Polychaeta</taxon>
        <taxon>Sedentaria</taxon>
        <taxon>Canalipalpata</taxon>
        <taxon>Sabellida</taxon>
        <taxon>Oweniida</taxon>
        <taxon>Oweniidae</taxon>
        <taxon>Owenia</taxon>
    </lineage>
</organism>
<evidence type="ECO:0000256" key="1">
    <source>
        <dbReference type="ARBA" id="ARBA00022737"/>
    </source>
</evidence>
<protein>
    <submittedName>
        <fullName evidence="3">Uncharacterized protein</fullName>
    </submittedName>
</protein>
<dbReference type="InterPro" id="IPR011990">
    <property type="entry name" value="TPR-like_helical_dom_sf"/>
</dbReference>
<name>A0A8J1XXW1_OWEFU</name>
<dbReference type="SUPFAM" id="SSF48452">
    <property type="entry name" value="TPR-like"/>
    <property type="match status" value="1"/>
</dbReference>
<reference evidence="3" key="1">
    <citation type="submission" date="2022-03" db="EMBL/GenBank/DDBJ databases">
        <authorList>
            <person name="Martin C."/>
        </authorList>
    </citation>
    <scope>NUCLEOTIDE SEQUENCE</scope>
</reference>
<accession>A0A8J1XXW1</accession>
<comment type="caution">
    <text evidence="3">The sequence shown here is derived from an EMBL/GenBank/DDBJ whole genome shotgun (WGS) entry which is preliminary data.</text>
</comment>
<dbReference type="PANTHER" id="PTHR11242:SF18">
    <property type="entry name" value="PEPTIDYLPROLYL ISOMERASE"/>
    <property type="match status" value="1"/>
</dbReference>
<keyword evidence="1" id="KW-0677">Repeat</keyword>
<dbReference type="Proteomes" id="UP000749559">
    <property type="component" value="Unassembled WGS sequence"/>
</dbReference>
<evidence type="ECO:0000313" key="4">
    <source>
        <dbReference type="Proteomes" id="UP000749559"/>
    </source>
</evidence>
<dbReference type="EMBL" id="CAIIXF020000008">
    <property type="protein sequence ID" value="CAH1791801.1"/>
    <property type="molecule type" value="Genomic_DNA"/>
</dbReference>
<dbReference type="PANTHER" id="PTHR11242">
    <property type="entry name" value="ARYL HYDROCARBON RECEPTOR INTERACTING PROTEIN RELATED"/>
    <property type="match status" value="1"/>
</dbReference>
<sequence length="195" mass="22502">MASTSIDHDGAPEYVFKLKQAKNFKQEGNEKYKLKNYKGAVGKYHRALLYTKGIEQKTNMGPLEGILKLEESEQARKYEAVPKDVMEEVVKLKLDCYNNLAACLLQEQVPNYPKIIDYCVDVVEKQPDNVKAMFRLGLAYYETGAFDRALSVLRQAKHHPKGEKDPQVKKYIQLCEKNLVQQDSDLKDTYKKMFK</sequence>
<keyword evidence="2" id="KW-0802">TPR repeat</keyword>